<comment type="caution">
    <text evidence="8">The sequence shown here is derived from an EMBL/GenBank/DDBJ whole genome shotgun (WGS) entry which is preliminary data.</text>
</comment>
<dbReference type="CDD" id="cd10017">
    <property type="entry name" value="B3_DNA"/>
    <property type="match status" value="2"/>
</dbReference>
<keyword evidence="5" id="KW-0539">Nucleus</keyword>
<dbReference type="GO" id="GO:0003677">
    <property type="term" value="F:DNA binding"/>
    <property type="evidence" value="ECO:0007669"/>
    <property type="project" value="UniProtKB-KW"/>
</dbReference>
<evidence type="ECO:0000256" key="2">
    <source>
        <dbReference type="ARBA" id="ARBA00023015"/>
    </source>
</evidence>
<dbReference type="InterPro" id="IPR003340">
    <property type="entry name" value="B3_DNA-bd"/>
</dbReference>
<evidence type="ECO:0000256" key="6">
    <source>
        <dbReference type="SAM" id="MobiDB-lite"/>
    </source>
</evidence>
<dbReference type="GO" id="GO:0005634">
    <property type="term" value="C:nucleus"/>
    <property type="evidence" value="ECO:0007669"/>
    <property type="project" value="UniProtKB-SubCell"/>
</dbReference>
<dbReference type="Proteomes" id="UP001141806">
    <property type="component" value="Unassembled WGS sequence"/>
</dbReference>
<evidence type="ECO:0000256" key="1">
    <source>
        <dbReference type="ARBA" id="ARBA00004123"/>
    </source>
</evidence>
<evidence type="ECO:0000256" key="5">
    <source>
        <dbReference type="ARBA" id="ARBA00023242"/>
    </source>
</evidence>
<evidence type="ECO:0000256" key="4">
    <source>
        <dbReference type="ARBA" id="ARBA00023163"/>
    </source>
</evidence>
<name>A0A9Q0K6Y2_9MAGN</name>
<organism evidence="8 9">
    <name type="scientific">Protea cynaroides</name>
    <dbReference type="NCBI Taxonomy" id="273540"/>
    <lineage>
        <taxon>Eukaryota</taxon>
        <taxon>Viridiplantae</taxon>
        <taxon>Streptophyta</taxon>
        <taxon>Embryophyta</taxon>
        <taxon>Tracheophyta</taxon>
        <taxon>Spermatophyta</taxon>
        <taxon>Magnoliopsida</taxon>
        <taxon>Proteales</taxon>
        <taxon>Proteaceae</taxon>
        <taxon>Protea</taxon>
    </lineage>
</organism>
<dbReference type="InterPro" id="IPR015300">
    <property type="entry name" value="DNA-bd_pseudobarrel_sf"/>
</dbReference>
<feature type="domain" description="TF-B3" evidence="7">
    <location>
        <begin position="28"/>
        <end position="107"/>
    </location>
</feature>
<keyword evidence="2" id="KW-0805">Transcription regulation</keyword>
<keyword evidence="3" id="KW-0238">DNA-binding</keyword>
<comment type="subcellular location">
    <subcellularLocation>
        <location evidence="1">Nucleus</location>
    </subcellularLocation>
</comment>
<feature type="compositionally biased region" description="Basic and acidic residues" evidence="6">
    <location>
        <begin position="134"/>
        <end position="150"/>
    </location>
</feature>
<dbReference type="SUPFAM" id="SSF101936">
    <property type="entry name" value="DNA-binding pseudobarrel domain"/>
    <property type="match status" value="2"/>
</dbReference>
<proteinExistence type="predicted"/>
<protein>
    <recommendedName>
        <fullName evidence="7">TF-B3 domain-containing protein</fullName>
    </recommendedName>
</protein>
<keyword evidence="9" id="KW-1185">Reference proteome</keyword>
<feature type="region of interest" description="Disordered" evidence="6">
    <location>
        <begin position="126"/>
        <end position="159"/>
    </location>
</feature>
<dbReference type="PROSITE" id="PS50863">
    <property type="entry name" value="B3"/>
    <property type="match status" value="2"/>
</dbReference>
<dbReference type="PANTHER" id="PTHR31391:SF106">
    <property type="entry name" value="B3 DOMAIN-CONTAINING PROTEIN OS01G0723500"/>
    <property type="match status" value="1"/>
</dbReference>
<evidence type="ECO:0000313" key="8">
    <source>
        <dbReference type="EMBL" id="KAJ4964248.1"/>
    </source>
</evidence>
<evidence type="ECO:0000256" key="3">
    <source>
        <dbReference type="ARBA" id="ARBA00023125"/>
    </source>
</evidence>
<dbReference type="AlphaFoldDB" id="A0A9Q0K6Y2"/>
<evidence type="ECO:0000313" key="9">
    <source>
        <dbReference type="Proteomes" id="UP001141806"/>
    </source>
</evidence>
<gene>
    <name evidence="8" type="ORF">NE237_024187</name>
</gene>
<evidence type="ECO:0000259" key="7">
    <source>
        <dbReference type="PROSITE" id="PS50863"/>
    </source>
</evidence>
<dbReference type="PANTHER" id="PTHR31391">
    <property type="entry name" value="B3 DOMAIN-CONTAINING PROTEIN OS11G0197600-RELATED"/>
    <property type="match status" value="1"/>
</dbReference>
<dbReference type="OrthoDB" id="1666376at2759"/>
<accession>A0A9Q0K6Y2</accession>
<dbReference type="Pfam" id="PF02362">
    <property type="entry name" value="B3"/>
    <property type="match status" value="2"/>
</dbReference>
<sequence length="315" mass="36571">MVKRSKDRSSGKRRHFFKVMFPGCYTRRLRIPPDFVQHISKEAYEFATLEDSSGSHWCIKLSKTTDGTYLEDGWPDFVKDHSIYDFNFLVFGYDGNTCFKVLIFYENACEKDYVFKTKTNEESAFSNGAKKHDKSSETPDSDQKASKEDPGQYLPTFKPNELKKSKSEDVELTSEPLLQTRCSLSRRWPATEEEKAEVWKAAESFTSKCPFFLKRLTASNAHKRFVLNIPRKFARTHLRTPLKEEVILWNTKGYAWRVKLKHTRITTVLSGGWLAFVRANKLEVADICIFELVGKFVMQVHIFRAVKGSTICYKF</sequence>
<dbReference type="EMBL" id="JAMYWD010000008">
    <property type="protein sequence ID" value="KAJ4964248.1"/>
    <property type="molecule type" value="Genomic_DNA"/>
</dbReference>
<feature type="domain" description="TF-B3" evidence="7">
    <location>
        <begin position="212"/>
        <end position="306"/>
    </location>
</feature>
<keyword evidence="4" id="KW-0804">Transcription</keyword>
<dbReference type="InterPro" id="IPR044837">
    <property type="entry name" value="REM16-like"/>
</dbReference>
<dbReference type="SMART" id="SM01019">
    <property type="entry name" value="B3"/>
    <property type="match status" value="2"/>
</dbReference>
<dbReference type="Gene3D" id="2.40.330.10">
    <property type="entry name" value="DNA-binding pseudobarrel domain"/>
    <property type="match status" value="2"/>
</dbReference>
<reference evidence="8" key="1">
    <citation type="journal article" date="2023" name="Plant J.">
        <title>The genome of the king protea, Protea cynaroides.</title>
        <authorList>
            <person name="Chang J."/>
            <person name="Duong T.A."/>
            <person name="Schoeman C."/>
            <person name="Ma X."/>
            <person name="Roodt D."/>
            <person name="Barker N."/>
            <person name="Li Z."/>
            <person name="Van de Peer Y."/>
            <person name="Mizrachi E."/>
        </authorList>
    </citation>
    <scope>NUCLEOTIDE SEQUENCE</scope>
    <source>
        <tissue evidence="8">Young leaves</tissue>
    </source>
</reference>